<organism evidence="11 12">
    <name type="scientific">Loigolactobacillus coryniformis subsp. coryniformis KCTC 3167 = DSM 20001</name>
    <dbReference type="NCBI Taxonomy" id="913848"/>
    <lineage>
        <taxon>Bacteria</taxon>
        <taxon>Bacillati</taxon>
        <taxon>Bacillota</taxon>
        <taxon>Bacilli</taxon>
        <taxon>Lactobacillales</taxon>
        <taxon>Lactobacillaceae</taxon>
        <taxon>Loigolactobacillus</taxon>
    </lineage>
</organism>
<keyword evidence="5 10" id="KW-0472">Membrane</keyword>
<comment type="catalytic activity">
    <reaction evidence="8">
        <text>fluoride(in) = fluoride(out)</text>
        <dbReference type="Rhea" id="RHEA:76159"/>
        <dbReference type="ChEBI" id="CHEBI:17051"/>
    </reaction>
    <physiologicalReaction direction="left-to-right" evidence="8">
        <dbReference type="Rhea" id="RHEA:76160"/>
    </physiologicalReaction>
</comment>
<evidence type="ECO:0000256" key="2">
    <source>
        <dbReference type="ARBA" id="ARBA00022475"/>
    </source>
</evidence>
<protein>
    <recommendedName>
        <fullName evidence="10">Fluoride-specific ion channel FluC</fullName>
    </recommendedName>
</protein>
<dbReference type="HAMAP" id="MF_00454">
    <property type="entry name" value="FluC"/>
    <property type="match status" value="1"/>
</dbReference>
<keyword evidence="2 10" id="KW-1003">Cell membrane</keyword>
<comment type="activity regulation">
    <text evidence="10">Na(+) is not transported, but it plays an essential structural role and its presence is essential for fluoride channel function.</text>
</comment>
<name>A0A0R1F842_9LACO</name>
<evidence type="ECO:0000256" key="6">
    <source>
        <dbReference type="ARBA" id="ARBA00023303"/>
    </source>
</evidence>
<evidence type="ECO:0000256" key="3">
    <source>
        <dbReference type="ARBA" id="ARBA00022692"/>
    </source>
</evidence>
<dbReference type="GO" id="GO:0046872">
    <property type="term" value="F:metal ion binding"/>
    <property type="evidence" value="ECO:0007669"/>
    <property type="project" value="UniProtKB-KW"/>
</dbReference>
<reference evidence="11 12" key="1">
    <citation type="journal article" date="2015" name="Genome Announc.">
        <title>Expanding the biotechnology potential of lactobacilli through comparative genomics of 213 strains and associated genera.</title>
        <authorList>
            <person name="Sun Z."/>
            <person name="Harris H.M."/>
            <person name="McCann A."/>
            <person name="Guo C."/>
            <person name="Argimon S."/>
            <person name="Zhang W."/>
            <person name="Yang X."/>
            <person name="Jeffery I.B."/>
            <person name="Cooney J.C."/>
            <person name="Kagawa T.F."/>
            <person name="Liu W."/>
            <person name="Song Y."/>
            <person name="Salvetti E."/>
            <person name="Wrobel A."/>
            <person name="Rasinkangas P."/>
            <person name="Parkhill J."/>
            <person name="Rea M.C."/>
            <person name="O'Sullivan O."/>
            <person name="Ritari J."/>
            <person name="Douillard F.P."/>
            <person name="Paul Ross R."/>
            <person name="Yang R."/>
            <person name="Briner A.E."/>
            <person name="Felis G.E."/>
            <person name="de Vos W.M."/>
            <person name="Barrangou R."/>
            <person name="Klaenhammer T.R."/>
            <person name="Caufield P.W."/>
            <person name="Cui Y."/>
            <person name="Zhang H."/>
            <person name="O'Toole P.W."/>
        </authorList>
    </citation>
    <scope>NUCLEOTIDE SEQUENCE [LARGE SCALE GENOMIC DNA]</scope>
    <source>
        <strain evidence="11 12">DSM 20001</strain>
    </source>
</reference>
<dbReference type="GO" id="GO:0005886">
    <property type="term" value="C:plasma membrane"/>
    <property type="evidence" value="ECO:0007669"/>
    <property type="project" value="UniProtKB-SubCell"/>
</dbReference>
<dbReference type="GeneID" id="65916426"/>
<dbReference type="Proteomes" id="UP000051181">
    <property type="component" value="Unassembled WGS sequence"/>
</dbReference>
<evidence type="ECO:0000256" key="9">
    <source>
        <dbReference type="ARBA" id="ARBA00049940"/>
    </source>
</evidence>
<comment type="subcellular location">
    <subcellularLocation>
        <location evidence="1 10">Cell membrane</location>
        <topology evidence="1 10">Multi-pass membrane protein</topology>
    </subcellularLocation>
</comment>
<comment type="function">
    <text evidence="9 10">Fluoride-specific ion channel. Important for reducing fluoride concentration in the cell, thus reducing its toxicity.</text>
</comment>
<evidence type="ECO:0000313" key="12">
    <source>
        <dbReference type="Proteomes" id="UP000051181"/>
    </source>
</evidence>
<dbReference type="RefSeq" id="WP_069700411.1">
    <property type="nucleotide sequence ID" value="NZ_AZCN01000031.1"/>
</dbReference>
<keyword evidence="3 10" id="KW-0812">Transmembrane</keyword>
<dbReference type="PANTHER" id="PTHR28259:SF1">
    <property type="entry name" value="FLUORIDE EXPORT PROTEIN 1-RELATED"/>
    <property type="match status" value="1"/>
</dbReference>
<comment type="caution">
    <text evidence="11">The sequence shown here is derived from an EMBL/GenBank/DDBJ whole genome shotgun (WGS) entry which is preliminary data.</text>
</comment>
<evidence type="ECO:0000256" key="4">
    <source>
        <dbReference type="ARBA" id="ARBA00022989"/>
    </source>
</evidence>
<dbReference type="GO" id="GO:0062054">
    <property type="term" value="F:fluoride channel activity"/>
    <property type="evidence" value="ECO:0007669"/>
    <property type="project" value="UniProtKB-UniRule"/>
</dbReference>
<keyword evidence="10" id="KW-0479">Metal-binding</keyword>
<evidence type="ECO:0000256" key="8">
    <source>
        <dbReference type="ARBA" id="ARBA00035585"/>
    </source>
</evidence>
<accession>A0A0R1F842</accession>
<keyword evidence="10" id="KW-0406">Ion transport</keyword>
<dbReference type="PANTHER" id="PTHR28259">
    <property type="entry name" value="FLUORIDE EXPORT PROTEIN 1-RELATED"/>
    <property type="match status" value="1"/>
</dbReference>
<sequence length="126" mass="13611">MNYVVVALFAFLGGGCRYLLSSWSTTFPWGTLVVNLIGCFVLVWLTQYLAYILPLSERFVLGAGTGFVGAFTTFSTFSLETINFVQTQQYWSALLYVTLSVFGGLACASAGLLVGQLARGKAGVRP</sequence>
<keyword evidence="6 10" id="KW-0407">Ion channel</keyword>
<evidence type="ECO:0000256" key="5">
    <source>
        <dbReference type="ARBA" id="ARBA00023136"/>
    </source>
</evidence>
<evidence type="ECO:0000313" key="11">
    <source>
        <dbReference type="EMBL" id="KRK16515.1"/>
    </source>
</evidence>
<evidence type="ECO:0000256" key="1">
    <source>
        <dbReference type="ARBA" id="ARBA00004651"/>
    </source>
</evidence>
<dbReference type="GO" id="GO:0140114">
    <property type="term" value="P:cellular detoxification of fluoride"/>
    <property type="evidence" value="ECO:0007669"/>
    <property type="project" value="UniProtKB-UniRule"/>
</dbReference>
<evidence type="ECO:0000256" key="7">
    <source>
        <dbReference type="ARBA" id="ARBA00035120"/>
    </source>
</evidence>
<dbReference type="EMBL" id="AZCN01000031">
    <property type="protein sequence ID" value="KRK16515.1"/>
    <property type="molecule type" value="Genomic_DNA"/>
</dbReference>
<proteinExistence type="inferred from homology"/>
<feature type="binding site" evidence="10">
    <location>
        <position position="72"/>
    </location>
    <ligand>
        <name>Na(+)</name>
        <dbReference type="ChEBI" id="CHEBI:29101"/>
        <note>structural</note>
    </ligand>
</feature>
<evidence type="ECO:0000256" key="10">
    <source>
        <dbReference type="HAMAP-Rule" id="MF_00454"/>
    </source>
</evidence>
<feature type="transmembrane region" description="Helical" evidence="10">
    <location>
        <begin position="59"/>
        <end position="79"/>
    </location>
</feature>
<feature type="binding site" evidence="10">
    <location>
        <position position="69"/>
    </location>
    <ligand>
        <name>Na(+)</name>
        <dbReference type="ChEBI" id="CHEBI:29101"/>
        <note>structural</note>
    </ligand>
</feature>
<keyword evidence="4 10" id="KW-1133">Transmembrane helix</keyword>
<feature type="transmembrane region" description="Helical" evidence="10">
    <location>
        <begin position="27"/>
        <end position="52"/>
    </location>
</feature>
<gene>
    <name evidence="10" type="primary">fluC</name>
    <name evidence="10" type="synonym">crcB</name>
    <name evidence="11" type="ORF">FD22_GL001230</name>
</gene>
<keyword evidence="10" id="KW-0813">Transport</keyword>
<comment type="similarity">
    <text evidence="7 10">Belongs to the fluoride channel Fluc/FEX (TC 1.A.43) family.</text>
</comment>
<dbReference type="AlphaFoldDB" id="A0A0R1F842"/>
<keyword evidence="10" id="KW-0915">Sodium</keyword>
<dbReference type="Pfam" id="PF02537">
    <property type="entry name" value="CRCB"/>
    <property type="match status" value="1"/>
</dbReference>
<dbReference type="InterPro" id="IPR003691">
    <property type="entry name" value="FluC"/>
</dbReference>
<feature type="transmembrane region" description="Helical" evidence="10">
    <location>
        <begin position="91"/>
        <end position="115"/>
    </location>
</feature>
<dbReference type="PATRIC" id="fig|913848.6.peg.1267"/>